<evidence type="ECO:0000256" key="8">
    <source>
        <dbReference type="PIRSR" id="PIRSR000350-2"/>
    </source>
</evidence>
<dbReference type="Gene3D" id="3.50.50.60">
    <property type="entry name" value="FAD/NAD(P)-binding domain"/>
    <property type="match status" value="2"/>
</dbReference>
<dbReference type="InterPro" id="IPR001100">
    <property type="entry name" value="Pyr_nuc-diS_OxRdtase"/>
</dbReference>
<feature type="binding site" evidence="9">
    <location>
        <begin position="138"/>
        <end position="140"/>
    </location>
    <ligand>
        <name>FAD</name>
        <dbReference type="ChEBI" id="CHEBI:57692"/>
    </ligand>
</feature>
<evidence type="ECO:0000259" key="12">
    <source>
        <dbReference type="Pfam" id="PF02852"/>
    </source>
</evidence>
<keyword evidence="4" id="KW-0521">NADP</keyword>
<dbReference type="PANTHER" id="PTHR43014">
    <property type="entry name" value="MERCURIC REDUCTASE"/>
    <property type="match status" value="1"/>
</dbReference>
<evidence type="ECO:0000256" key="6">
    <source>
        <dbReference type="ARBA" id="ARBA00023157"/>
    </source>
</evidence>
<dbReference type="PIRSF" id="PIRSF000350">
    <property type="entry name" value="Mercury_reductase_MerA"/>
    <property type="match status" value="1"/>
</dbReference>
<feature type="binding site" evidence="9">
    <location>
        <position position="268"/>
    </location>
    <ligand>
        <name>NAD(+)</name>
        <dbReference type="ChEBI" id="CHEBI:57540"/>
    </ligand>
</feature>
<feature type="binding site" evidence="9">
    <location>
        <position position="312"/>
    </location>
    <ligand>
        <name>FAD</name>
        <dbReference type="ChEBI" id="CHEBI:57692"/>
    </ligand>
</feature>
<keyword evidence="3 9" id="KW-0274">FAD</keyword>
<reference evidence="14 15" key="1">
    <citation type="journal article" date="2011" name="Vet. Res.">
        <title>Genome sequence of Helicobacter suis supports its role in gastric pathology.</title>
        <authorList>
            <person name="Vermoote M."/>
            <person name="Vandekerckhove T.T."/>
            <person name="Flahou B."/>
            <person name="Pasmans F."/>
            <person name="Smet A."/>
            <person name="De Groote D."/>
            <person name="Van Criekinge W."/>
            <person name="Ducatelle R."/>
            <person name="Haesebrouck F."/>
        </authorList>
    </citation>
    <scope>NUCLEOTIDE SEQUENCE [LARGE SCALE GENOMIC DNA]</scope>
    <source>
        <strain evidence="14 15">HS5</strain>
    </source>
</reference>
<feature type="disulfide bond" description="Redox-active" evidence="10">
    <location>
        <begin position="52"/>
        <end position="57"/>
    </location>
</feature>
<dbReference type="Proteomes" id="UP000054093">
    <property type="component" value="Unassembled WGS sequence"/>
</dbReference>
<evidence type="ECO:0000256" key="1">
    <source>
        <dbReference type="ARBA" id="ARBA00007532"/>
    </source>
</evidence>
<protein>
    <submittedName>
        <fullName evidence="14">Putative pyridine nucleotide-disulfide oxidoreductase</fullName>
    </submittedName>
</protein>
<keyword evidence="9" id="KW-0547">Nucleotide-binding</keyword>
<dbReference type="InterPro" id="IPR036188">
    <property type="entry name" value="FAD/NAD-bd_sf"/>
</dbReference>
<dbReference type="EMBL" id="ADHO01000009">
    <property type="protein sequence ID" value="EFX42480.1"/>
    <property type="molecule type" value="Genomic_DNA"/>
</dbReference>
<dbReference type="Gene3D" id="3.30.390.30">
    <property type="match status" value="1"/>
</dbReference>
<evidence type="ECO:0000313" key="15">
    <source>
        <dbReference type="Proteomes" id="UP000054093"/>
    </source>
</evidence>
<evidence type="ECO:0000259" key="13">
    <source>
        <dbReference type="Pfam" id="PF07992"/>
    </source>
</evidence>
<evidence type="ECO:0000256" key="5">
    <source>
        <dbReference type="ARBA" id="ARBA00023002"/>
    </source>
</evidence>
<comment type="cofactor">
    <cofactor evidence="9">
        <name>FAD</name>
        <dbReference type="ChEBI" id="CHEBI:57692"/>
    </cofactor>
    <text evidence="9">Binds 1 FAD per subunit.</text>
</comment>
<name>E7G2B7_9HELI</name>
<dbReference type="InterPro" id="IPR023753">
    <property type="entry name" value="FAD/NAD-binding_dom"/>
</dbReference>
<evidence type="ECO:0000256" key="11">
    <source>
        <dbReference type="RuleBase" id="RU003691"/>
    </source>
</evidence>
<feature type="active site" description="Proton acceptor" evidence="8">
    <location>
        <position position="446"/>
    </location>
</feature>
<feature type="domain" description="FAD/NAD(P)-binding" evidence="13">
    <location>
        <begin position="13"/>
        <end position="316"/>
    </location>
</feature>
<keyword evidence="7 11" id="KW-0676">Redox-active center</keyword>
<proteinExistence type="inferred from homology"/>
<keyword evidence="6" id="KW-1015">Disulfide bond</keyword>
<organism evidence="14 15">
    <name type="scientific">Helicobacter suis HS5</name>
    <dbReference type="NCBI Taxonomy" id="710394"/>
    <lineage>
        <taxon>Bacteria</taxon>
        <taxon>Pseudomonadati</taxon>
        <taxon>Campylobacterota</taxon>
        <taxon>Epsilonproteobacteria</taxon>
        <taxon>Campylobacterales</taxon>
        <taxon>Helicobacteraceae</taxon>
        <taxon>Helicobacter</taxon>
    </lineage>
</organism>
<evidence type="ECO:0000256" key="3">
    <source>
        <dbReference type="ARBA" id="ARBA00022827"/>
    </source>
</evidence>
<dbReference type="SUPFAM" id="SSF55424">
    <property type="entry name" value="FAD/NAD-linked reductases, dimerisation (C-terminal) domain"/>
    <property type="match status" value="1"/>
</dbReference>
<dbReference type="PRINTS" id="PR00411">
    <property type="entry name" value="PNDRDTASEI"/>
</dbReference>
<dbReference type="Pfam" id="PF02852">
    <property type="entry name" value="Pyr_redox_dim"/>
    <property type="match status" value="1"/>
</dbReference>
<dbReference type="GO" id="GO:0003955">
    <property type="term" value="F:NAD(P)H dehydrogenase (quinone) activity"/>
    <property type="evidence" value="ECO:0007669"/>
    <property type="project" value="TreeGrafter"/>
</dbReference>
<dbReference type="SUPFAM" id="SSF51905">
    <property type="entry name" value="FAD/NAD(P)-binding domain"/>
    <property type="match status" value="1"/>
</dbReference>
<dbReference type="InterPro" id="IPR004099">
    <property type="entry name" value="Pyr_nucl-diS_OxRdtase_dimer"/>
</dbReference>
<dbReference type="PRINTS" id="PR00368">
    <property type="entry name" value="FADPNR"/>
</dbReference>
<evidence type="ECO:0000313" key="14">
    <source>
        <dbReference type="EMBL" id="EFX42480.1"/>
    </source>
</evidence>
<evidence type="ECO:0000256" key="4">
    <source>
        <dbReference type="ARBA" id="ARBA00022857"/>
    </source>
</evidence>
<feature type="binding site" evidence="9">
    <location>
        <position position="61"/>
    </location>
    <ligand>
        <name>FAD</name>
        <dbReference type="ChEBI" id="CHEBI:57692"/>
    </ligand>
</feature>
<gene>
    <name evidence="14" type="ORF">HSUHS5_0045</name>
</gene>
<dbReference type="InterPro" id="IPR016156">
    <property type="entry name" value="FAD/NAD-linked_Rdtase_dimer_sf"/>
</dbReference>
<dbReference type="GO" id="GO:0016668">
    <property type="term" value="F:oxidoreductase activity, acting on a sulfur group of donors, NAD(P) as acceptor"/>
    <property type="evidence" value="ECO:0007669"/>
    <property type="project" value="InterPro"/>
</dbReference>
<dbReference type="InterPro" id="IPR012999">
    <property type="entry name" value="Pyr_OxRdtase_I_AS"/>
</dbReference>
<feature type="binding site" evidence="9">
    <location>
        <begin position="174"/>
        <end position="181"/>
    </location>
    <ligand>
        <name>NAD(+)</name>
        <dbReference type="ChEBI" id="CHEBI:57540"/>
    </ligand>
</feature>
<evidence type="ECO:0000256" key="2">
    <source>
        <dbReference type="ARBA" id="ARBA00022630"/>
    </source>
</evidence>
<dbReference type="Pfam" id="PF07992">
    <property type="entry name" value="Pyr_redox_2"/>
    <property type="match status" value="1"/>
</dbReference>
<comment type="similarity">
    <text evidence="1 11">Belongs to the class-I pyridine nucleotide-disulfide oxidoreductase family.</text>
</comment>
<sequence length="456" mass="50245">MVKNKEVVMAFDYDLVVIGFGKGGKTLAIAASKLGKRVALIEESKEMYGGTCINTGCIPSKALLHMATHKKGANGYKESIEAKNKMVAILRQRNYEALIEARVHLIDGHAGFKDNHTLMVYYDDSCQEISAAYIVIDTGSIPLNPPISIKSNNVYDSTSLMQLSTLPAHLVVVGGGYIGLEFASMFSSFGHHAHKTATRVSVLARGDVFLPKEDQVFQESIYKTLTQQGIEIILGADVKEIKGHRVCYSDSNKQERNLEADAILLATGRKPNTIDLHLEKAGIKLGAHQEILTNSFLVANADSEGNIYAIGDVKGGEMFTTYVSLDDYRIVFDHLYGEKKRTTLNRNVLPEVLYIETPYSHVGLRARDVQDKPVLVKTLQTASIPGARILEDTSGLLQVLVEDSPRGRVLGASLHCPLSYEYINLFSLAINQNLSFSILKDMIYTHPSMLESANMF</sequence>
<dbReference type="PANTHER" id="PTHR43014:SF4">
    <property type="entry name" value="PYRIDINE NUCLEOTIDE-DISULFIDE OXIDOREDUCTASE RCLA-RELATED"/>
    <property type="match status" value="1"/>
</dbReference>
<accession>E7G2B7</accession>
<dbReference type="GO" id="GO:0050660">
    <property type="term" value="F:flavin adenine dinucleotide binding"/>
    <property type="evidence" value="ECO:0007669"/>
    <property type="project" value="TreeGrafter"/>
</dbReference>
<dbReference type="AlphaFoldDB" id="E7G2B7"/>
<feature type="domain" description="Pyridine nucleotide-disulphide oxidoreductase dimerisation" evidence="12">
    <location>
        <begin position="350"/>
        <end position="452"/>
    </location>
</feature>
<keyword evidence="9" id="KW-0520">NAD</keyword>
<keyword evidence="5 11" id="KW-0560">Oxidoreductase</keyword>
<evidence type="ECO:0000256" key="10">
    <source>
        <dbReference type="PIRSR" id="PIRSR000350-4"/>
    </source>
</evidence>
<evidence type="ECO:0000256" key="9">
    <source>
        <dbReference type="PIRSR" id="PIRSR000350-3"/>
    </source>
</evidence>
<keyword evidence="2 11" id="KW-0285">Flavoprotein</keyword>
<evidence type="ECO:0000256" key="7">
    <source>
        <dbReference type="ARBA" id="ARBA00023284"/>
    </source>
</evidence>
<comment type="caution">
    <text evidence="14">The sequence shown here is derived from an EMBL/GenBank/DDBJ whole genome shotgun (WGS) entry which is preliminary data.</text>
</comment>
<dbReference type="PROSITE" id="PS00076">
    <property type="entry name" value="PYRIDINE_REDOX_1"/>
    <property type="match status" value="1"/>
</dbReference>